<reference evidence="1" key="1">
    <citation type="submission" date="2016-10" db="EMBL/GenBank/DDBJ databases">
        <title>vB_BbrS_LK3 siphovirus of Bordetella bronchiseptica: our friend or foe?</title>
        <authorList>
            <person name="Petrovic A."/>
            <person name="Doffkay Z."/>
            <person name="Rakhely G."/>
            <person name="Knezevic P."/>
        </authorList>
    </citation>
    <scope>NUCLEOTIDE SEQUENCE [LARGE SCALE GENOMIC DNA]</scope>
</reference>
<organism evidence="1">
    <name type="scientific">Bordetella phage LK3</name>
    <dbReference type="NCBI Taxonomy" id="1926943"/>
    <lineage>
        <taxon>Viruses</taxon>
        <taxon>Duplodnaviria</taxon>
        <taxon>Heunggongvirae</taxon>
        <taxon>Uroviricota</taxon>
        <taxon>Caudoviricetes</taxon>
        <taxon>Mesyanzhinovviridae</taxon>
        <taxon>Rabinowitzvirinae</taxon>
        <taxon>Vojvodinavirus</taxon>
        <taxon>Vojvodinavirus CN1</taxon>
        <taxon>Bordetella virus CN1</taxon>
    </lineage>
</organism>
<accession>A0A2D0W8W7</accession>
<name>A0A2D0W8W7_9CAUD</name>
<dbReference type="EMBL" id="KX961385">
    <property type="protein sequence ID" value="APL99099.1"/>
    <property type="molecule type" value="Genomic_DNA"/>
</dbReference>
<dbReference type="Proteomes" id="UP000241389">
    <property type="component" value="Segment"/>
</dbReference>
<gene>
    <name evidence="1" type="ORF">LK3_68</name>
</gene>
<evidence type="ECO:0000313" key="1">
    <source>
        <dbReference type="EMBL" id="APL99099.1"/>
    </source>
</evidence>
<proteinExistence type="predicted"/>
<protein>
    <submittedName>
        <fullName evidence="1">Uncharacterized protein</fullName>
    </submittedName>
</protein>
<sequence>MNDIIMSKSTYASEANAAKIGKAAHRDRYMGTHKLPSGRYCYTFKPANAK</sequence>